<reference evidence="4 5" key="1">
    <citation type="submission" date="2018-06" db="EMBL/GenBank/DDBJ databases">
        <title>Pedobacter endophyticus sp. nov., an endophytic bacterium isolated from a leaf of Triticum aestivum.</title>
        <authorList>
            <person name="Zhang L."/>
        </authorList>
    </citation>
    <scope>NUCLEOTIDE SEQUENCE [LARGE SCALE GENOMIC DNA]</scope>
    <source>
        <strain evidence="4 5">CM134L-2</strain>
    </source>
</reference>
<dbReference type="SUPFAM" id="SSF46689">
    <property type="entry name" value="Homeodomain-like"/>
    <property type="match status" value="1"/>
</dbReference>
<dbReference type="PANTHER" id="PTHR43479:SF11">
    <property type="entry name" value="ACREF_ENVCD OPERON REPRESSOR-RELATED"/>
    <property type="match status" value="1"/>
</dbReference>
<feature type="domain" description="HTH tetR-type" evidence="3">
    <location>
        <begin position="1"/>
        <end position="61"/>
    </location>
</feature>
<comment type="caution">
    <text evidence="4">The sequence shown here is derived from an EMBL/GenBank/DDBJ whole genome shotgun (WGS) entry which is preliminary data.</text>
</comment>
<dbReference type="PROSITE" id="PS50977">
    <property type="entry name" value="HTH_TETR_2"/>
    <property type="match status" value="1"/>
</dbReference>
<name>A0A443YRB7_9SPHI</name>
<dbReference type="SUPFAM" id="SSF48498">
    <property type="entry name" value="Tetracyclin repressor-like, C-terminal domain"/>
    <property type="match status" value="1"/>
</dbReference>
<evidence type="ECO:0000313" key="4">
    <source>
        <dbReference type="EMBL" id="RWU06347.1"/>
    </source>
</evidence>
<dbReference type="InterPro" id="IPR036271">
    <property type="entry name" value="Tet_transcr_reg_TetR-rel_C_sf"/>
</dbReference>
<evidence type="ECO:0000256" key="2">
    <source>
        <dbReference type="PROSITE-ProRule" id="PRU00335"/>
    </source>
</evidence>
<evidence type="ECO:0000256" key="1">
    <source>
        <dbReference type="ARBA" id="ARBA00023125"/>
    </source>
</evidence>
<dbReference type="OrthoDB" id="9789566at2"/>
<gene>
    <name evidence="4" type="ORF">DPV69_13750</name>
</gene>
<dbReference type="EMBL" id="SAYW01000004">
    <property type="protein sequence ID" value="RWU06347.1"/>
    <property type="molecule type" value="Genomic_DNA"/>
</dbReference>
<dbReference type="PRINTS" id="PR00455">
    <property type="entry name" value="HTHTETR"/>
</dbReference>
<protein>
    <submittedName>
        <fullName evidence="4">TetR/AcrR family transcriptional regulator</fullName>
    </submittedName>
</protein>
<feature type="DNA-binding region" description="H-T-H motif" evidence="2">
    <location>
        <begin position="24"/>
        <end position="43"/>
    </location>
</feature>
<dbReference type="Proteomes" id="UP000284120">
    <property type="component" value="Unassembled WGS sequence"/>
</dbReference>
<evidence type="ECO:0000259" key="3">
    <source>
        <dbReference type="PROSITE" id="PS50977"/>
    </source>
</evidence>
<dbReference type="RefSeq" id="WP_113647959.1">
    <property type="nucleotide sequence ID" value="NZ_QMHN01000004.1"/>
</dbReference>
<accession>A0A443YRB7</accession>
<organism evidence="4 5">
    <name type="scientific">Pedobacter chitinilyticus</name>
    <dbReference type="NCBI Taxonomy" id="2233776"/>
    <lineage>
        <taxon>Bacteria</taxon>
        <taxon>Pseudomonadati</taxon>
        <taxon>Bacteroidota</taxon>
        <taxon>Sphingobacteriia</taxon>
        <taxon>Sphingobacteriales</taxon>
        <taxon>Sphingobacteriaceae</taxon>
        <taxon>Pedobacter</taxon>
    </lineage>
</organism>
<keyword evidence="5" id="KW-1185">Reference proteome</keyword>
<dbReference type="AlphaFoldDB" id="A0A443YRB7"/>
<keyword evidence="1 2" id="KW-0238">DNA-binding</keyword>
<dbReference type="Pfam" id="PF00440">
    <property type="entry name" value="TetR_N"/>
    <property type="match status" value="1"/>
</dbReference>
<dbReference type="InterPro" id="IPR009057">
    <property type="entry name" value="Homeodomain-like_sf"/>
</dbReference>
<dbReference type="InterPro" id="IPR001647">
    <property type="entry name" value="HTH_TetR"/>
</dbReference>
<proteinExistence type="predicted"/>
<sequence>MNKEELIKQTAKDLFFNKGYLHATTQEIADAAGVNRSLINYYFRSRDLLFQTVYREAVESLKSQLDKVLYDKIPFKEKLNIFIDVYMKELLKYPYRESFLITEICSKNFALKEKKKSAALAHFLKEIAEEMEKGTLKKGDPIHFVFDLFALMSFPVIMTPLYQKLLDISKEKYKTLIAERKQLILEKIFN</sequence>
<dbReference type="GO" id="GO:0003677">
    <property type="term" value="F:DNA binding"/>
    <property type="evidence" value="ECO:0007669"/>
    <property type="project" value="UniProtKB-UniRule"/>
</dbReference>
<evidence type="ECO:0000313" key="5">
    <source>
        <dbReference type="Proteomes" id="UP000284120"/>
    </source>
</evidence>
<dbReference type="PANTHER" id="PTHR43479">
    <property type="entry name" value="ACREF/ENVCD OPERON REPRESSOR-RELATED"/>
    <property type="match status" value="1"/>
</dbReference>
<dbReference type="Gene3D" id="1.10.357.10">
    <property type="entry name" value="Tetracycline Repressor, domain 2"/>
    <property type="match status" value="1"/>
</dbReference>
<dbReference type="InterPro" id="IPR050624">
    <property type="entry name" value="HTH-type_Tx_Regulator"/>
</dbReference>